<dbReference type="EMBL" id="SGXC01000001">
    <property type="protein sequence ID" value="RZS86607.1"/>
    <property type="molecule type" value="Genomic_DNA"/>
</dbReference>
<dbReference type="RefSeq" id="WP_165404577.1">
    <property type="nucleotide sequence ID" value="NZ_SGXC01000001.1"/>
</dbReference>
<dbReference type="Pfam" id="PF03401">
    <property type="entry name" value="TctC"/>
    <property type="match status" value="1"/>
</dbReference>
<protein>
    <submittedName>
        <fullName evidence="3">Tripartite-type tricarboxylate transporter receptor subunit TctC</fullName>
    </submittedName>
</protein>
<evidence type="ECO:0000313" key="3">
    <source>
        <dbReference type="EMBL" id="RZS86607.1"/>
    </source>
</evidence>
<sequence length="317" mass="33926">MNRIIVCIFAMIAVPGACLAQAWPDRSVRIIVPYSAGSVVDSLARVLFNKVGENTGQTFIVDNRPGASAMLGTGVVARAKPDGSTLVFAAAGPLNVNALLFKKMPYDPFQDLTPVCSVAQGQLVLLVSESVKAKNMKELLAEVRANGAKMAYGSSGIGTQAHLAMADITRDTEIVHIPFSGSPQTVSGLISNNIQMALLPIEMAAAASRAHGLRAIATLGANRGSWMPDIPTFKEAGVNLSANGWMGVAAPGKTPSAVVEQIYKHIAVALKDQRVIDGFRQIGYDVLVRNPTEFRDFLLADYREWEPLIKRNNIALQ</sequence>
<dbReference type="Proteomes" id="UP000292445">
    <property type="component" value="Unassembled WGS sequence"/>
</dbReference>
<organism evidence="3 4">
    <name type="scientific">Pigmentiphaga kullae</name>
    <dbReference type="NCBI Taxonomy" id="151784"/>
    <lineage>
        <taxon>Bacteria</taxon>
        <taxon>Pseudomonadati</taxon>
        <taxon>Pseudomonadota</taxon>
        <taxon>Betaproteobacteria</taxon>
        <taxon>Burkholderiales</taxon>
        <taxon>Alcaligenaceae</taxon>
        <taxon>Pigmentiphaga</taxon>
    </lineage>
</organism>
<evidence type="ECO:0000313" key="4">
    <source>
        <dbReference type="Proteomes" id="UP000292445"/>
    </source>
</evidence>
<keyword evidence="2" id="KW-0732">Signal</keyword>
<name>A0A4V2F473_9BURK</name>
<dbReference type="PANTHER" id="PTHR42928:SF5">
    <property type="entry name" value="BLR1237 PROTEIN"/>
    <property type="match status" value="1"/>
</dbReference>
<reference evidence="3 4" key="1">
    <citation type="submission" date="2019-02" db="EMBL/GenBank/DDBJ databases">
        <title>Genomic Encyclopedia of Type Strains, Phase IV (KMG-IV): sequencing the most valuable type-strain genomes for metagenomic binning, comparative biology and taxonomic classification.</title>
        <authorList>
            <person name="Goeker M."/>
        </authorList>
    </citation>
    <scope>NUCLEOTIDE SEQUENCE [LARGE SCALE GENOMIC DNA]</scope>
    <source>
        <strain evidence="3 4">K24</strain>
    </source>
</reference>
<dbReference type="PANTHER" id="PTHR42928">
    <property type="entry name" value="TRICARBOXYLATE-BINDING PROTEIN"/>
    <property type="match status" value="1"/>
</dbReference>
<accession>A0A4V2F473</accession>
<dbReference type="AlphaFoldDB" id="A0A4V2F473"/>
<dbReference type="PIRSF" id="PIRSF017082">
    <property type="entry name" value="YflP"/>
    <property type="match status" value="1"/>
</dbReference>
<feature type="chain" id="PRO_5020373057" evidence="2">
    <location>
        <begin position="23"/>
        <end position="317"/>
    </location>
</feature>
<dbReference type="Gene3D" id="3.40.190.150">
    <property type="entry name" value="Bordetella uptake gene, domain 1"/>
    <property type="match status" value="1"/>
</dbReference>
<gene>
    <name evidence="3" type="ORF">EV675_2654</name>
</gene>
<dbReference type="InterPro" id="IPR005064">
    <property type="entry name" value="BUG"/>
</dbReference>
<evidence type="ECO:0000256" key="2">
    <source>
        <dbReference type="SAM" id="SignalP"/>
    </source>
</evidence>
<proteinExistence type="inferred from homology"/>
<comment type="caution">
    <text evidence="3">The sequence shown here is derived from an EMBL/GenBank/DDBJ whole genome shotgun (WGS) entry which is preliminary data.</text>
</comment>
<dbReference type="Gene3D" id="3.40.190.10">
    <property type="entry name" value="Periplasmic binding protein-like II"/>
    <property type="match status" value="1"/>
</dbReference>
<comment type="similarity">
    <text evidence="1">Belongs to the UPF0065 (bug) family.</text>
</comment>
<keyword evidence="4" id="KW-1185">Reference proteome</keyword>
<dbReference type="CDD" id="cd07012">
    <property type="entry name" value="PBP2_Bug_TTT"/>
    <property type="match status" value="1"/>
</dbReference>
<dbReference type="InterPro" id="IPR042100">
    <property type="entry name" value="Bug_dom1"/>
</dbReference>
<feature type="signal peptide" evidence="2">
    <location>
        <begin position="1"/>
        <end position="22"/>
    </location>
</feature>
<evidence type="ECO:0000256" key="1">
    <source>
        <dbReference type="ARBA" id="ARBA00006987"/>
    </source>
</evidence>
<keyword evidence="3" id="KW-0675">Receptor</keyword>